<evidence type="ECO:0000313" key="3">
    <source>
        <dbReference type="Proteomes" id="UP000006753"/>
    </source>
</evidence>
<organism evidence="2 3">
    <name type="scientific">Marssonina brunnea f. sp. multigermtubi (strain MB_m1)</name>
    <name type="common">Marssonina leaf spot fungus</name>
    <dbReference type="NCBI Taxonomy" id="1072389"/>
    <lineage>
        <taxon>Eukaryota</taxon>
        <taxon>Fungi</taxon>
        <taxon>Dikarya</taxon>
        <taxon>Ascomycota</taxon>
        <taxon>Pezizomycotina</taxon>
        <taxon>Leotiomycetes</taxon>
        <taxon>Helotiales</taxon>
        <taxon>Drepanopezizaceae</taxon>
        <taxon>Drepanopeziza</taxon>
    </lineage>
</organism>
<feature type="region of interest" description="Disordered" evidence="1">
    <location>
        <begin position="27"/>
        <end position="62"/>
    </location>
</feature>
<dbReference type="InParanoid" id="K1X6E2"/>
<sequence length="127" mass="13557">MLLARQSIEMVCDIEVPYHVESRASATPRLDISHTLNDNPRGTTTTKTAPQPNTPPGIVSSGGIEFPAYPSDPGFAIDSTTIPVSGYTTGKRFMVGDATVPESSSKHVYCFWLDRLVGPGASISDDS</sequence>
<proteinExistence type="predicted"/>
<protein>
    <submittedName>
        <fullName evidence="2">Uncharacterized protein</fullName>
    </submittedName>
</protein>
<evidence type="ECO:0000256" key="1">
    <source>
        <dbReference type="SAM" id="MobiDB-lite"/>
    </source>
</evidence>
<reference evidence="2 3" key="1">
    <citation type="journal article" date="2012" name="BMC Genomics">
        <title>Sequencing the genome of Marssonina brunnea reveals fungus-poplar co-evolution.</title>
        <authorList>
            <person name="Zhu S."/>
            <person name="Cao Y.-Z."/>
            <person name="Jiang C."/>
            <person name="Tan B.-Y."/>
            <person name="Wang Z."/>
            <person name="Feng S."/>
            <person name="Zhang L."/>
            <person name="Su X.-H."/>
            <person name="Brejova B."/>
            <person name="Vinar T."/>
            <person name="Xu M."/>
            <person name="Wang M.-X."/>
            <person name="Zhang S.-G."/>
            <person name="Huang M.-R."/>
            <person name="Wu R."/>
            <person name="Zhou Y."/>
        </authorList>
    </citation>
    <scope>NUCLEOTIDE SEQUENCE [LARGE SCALE GENOMIC DNA]</scope>
    <source>
        <strain evidence="2 3">MB_m1</strain>
    </source>
</reference>
<accession>K1X6E2</accession>
<gene>
    <name evidence="2" type="ORF">MBM_01328</name>
</gene>
<name>K1X6E2_MARBU</name>
<dbReference type="HOGENOM" id="CLU_1971007_0_0_1"/>
<dbReference type="EMBL" id="JH921429">
    <property type="protein sequence ID" value="EKD20646.1"/>
    <property type="molecule type" value="Genomic_DNA"/>
</dbReference>
<dbReference type="KEGG" id="mbe:MBM_01328"/>
<feature type="compositionally biased region" description="Low complexity" evidence="1">
    <location>
        <begin position="40"/>
        <end position="51"/>
    </location>
</feature>
<evidence type="ECO:0000313" key="2">
    <source>
        <dbReference type="EMBL" id="EKD20646.1"/>
    </source>
</evidence>
<keyword evidence="3" id="KW-1185">Reference proteome</keyword>
<dbReference type="Proteomes" id="UP000006753">
    <property type="component" value="Unassembled WGS sequence"/>
</dbReference>
<dbReference type="AlphaFoldDB" id="K1X6E2"/>